<sequence>MEQVLLDSSVGPKEKVLVKDSSSNAENQTLLVDPSDYVQLNPLSIHEGKKKLMFEGVLSEGSDVGGPDDLSEDDLPLSWKVRKIISRRMPDQSEDQVRLPNARESDKKAM</sequence>
<dbReference type="EMBL" id="JACEIK010001142">
    <property type="protein sequence ID" value="MCD7466439.1"/>
    <property type="molecule type" value="Genomic_DNA"/>
</dbReference>
<evidence type="ECO:0000313" key="2">
    <source>
        <dbReference type="EMBL" id="MCD7466439.1"/>
    </source>
</evidence>
<feature type="region of interest" description="Disordered" evidence="1">
    <location>
        <begin position="90"/>
        <end position="110"/>
    </location>
</feature>
<keyword evidence="3" id="KW-1185">Reference proteome</keyword>
<accession>A0ABS8T4Y6</accession>
<proteinExistence type="predicted"/>
<protein>
    <submittedName>
        <fullName evidence="2">Uncharacterized protein</fullName>
    </submittedName>
</protein>
<gene>
    <name evidence="2" type="ORF">HAX54_003151</name>
</gene>
<feature type="compositionally biased region" description="Polar residues" evidence="1">
    <location>
        <begin position="20"/>
        <end position="30"/>
    </location>
</feature>
<organism evidence="2 3">
    <name type="scientific">Datura stramonium</name>
    <name type="common">Jimsonweed</name>
    <name type="synonym">Common thornapple</name>
    <dbReference type="NCBI Taxonomy" id="4076"/>
    <lineage>
        <taxon>Eukaryota</taxon>
        <taxon>Viridiplantae</taxon>
        <taxon>Streptophyta</taxon>
        <taxon>Embryophyta</taxon>
        <taxon>Tracheophyta</taxon>
        <taxon>Spermatophyta</taxon>
        <taxon>Magnoliopsida</taxon>
        <taxon>eudicotyledons</taxon>
        <taxon>Gunneridae</taxon>
        <taxon>Pentapetalae</taxon>
        <taxon>asterids</taxon>
        <taxon>lamiids</taxon>
        <taxon>Solanales</taxon>
        <taxon>Solanaceae</taxon>
        <taxon>Solanoideae</taxon>
        <taxon>Datureae</taxon>
        <taxon>Datura</taxon>
    </lineage>
</organism>
<comment type="caution">
    <text evidence="2">The sequence shown here is derived from an EMBL/GenBank/DDBJ whole genome shotgun (WGS) entry which is preliminary data.</text>
</comment>
<feature type="region of interest" description="Disordered" evidence="1">
    <location>
        <begin position="1"/>
        <end position="30"/>
    </location>
</feature>
<reference evidence="2 3" key="1">
    <citation type="journal article" date="2021" name="BMC Genomics">
        <title>Datura genome reveals duplications of psychoactive alkaloid biosynthetic genes and high mutation rate following tissue culture.</title>
        <authorList>
            <person name="Rajewski A."/>
            <person name="Carter-House D."/>
            <person name="Stajich J."/>
            <person name="Litt A."/>
        </authorList>
    </citation>
    <scope>NUCLEOTIDE SEQUENCE [LARGE SCALE GENOMIC DNA]</scope>
    <source>
        <strain evidence="2">AR-01</strain>
    </source>
</reference>
<evidence type="ECO:0000313" key="3">
    <source>
        <dbReference type="Proteomes" id="UP000823775"/>
    </source>
</evidence>
<name>A0ABS8T4Y6_DATST</name>
<dbReference type="Proteomes" id="UP000823775">
    <property type="component" value="Unassembled WGS sequence"/>
</dbReference>
<evidence type="ECO:0000256" key="1">
    <source>
        <dbReference type="SAM" id="MobiDB-lite"/>
    </source>
</evidence>